<dbReference type="GO" id="GO:0016614">
    <property type="term" value="F:oxidoreductase activity, acting on CH-OH group of donors"/>
    <property type="evidence" value="ECO:0007669"/>
    <property type="project" value="InterPro"/>
</dbReference>
<comment type="similarity">
    <text evidence="2 5">Belongs to the GMC oxidoreductase family.</text>
</comment>
<organism evidence="7 8">
    <name type="scientific">Mycolicibacterium anyangense</name>
    <dbReference type="NCBI Taxonomy" id="1431246"/>
    <lineage>
        <taxon>Bacteria</taxon>
        <taxon>Bacillati</taxon>
        <taxon>Actinomycetota</taxon>
        <taxon>Actinomycetes</taxon>
        <taxon>Mycobacteriales</taxon>
        <taxon>Mycobacteriaceae</taxon>
        <taxon>Mycolicibacterium</taxon>
    </lineage>
</organism>
<dbReference type="PANTHER" id="PTHR11552:SF147">
    <property type="entry name" value="CHOLINE DEHYDROGENASE, MITOCHONDRIAL"/>
    <property type="match status" value="1"/>
</dbReference>
<dbReference type="AlphaFoldDB" id="A0A6N4WAL3"/>
<gene>
    <name evidence="7" type="ORF">MANY_24290</name>
</gene>
<evidence type="ECO:0000256" key="1">
    <source>
        <dbReference type="ARBA" id="ARBA00001974"/>
    </source>
</evidence>
<evidence type="ECO:0000313" key="7">
    <source>
        <dbReference type="EMBL" id="BBZ77092.1"/>
    </source>
</evidence>
<keyword evidence="3 5" id="KW-0285">Flavoprotein</keyword>
<protein>
    <submittedName>
        <fullName evidence="7">GMC oxidoreductase</fullName>
    </submittedName>
</protein>
<dbReference type="PANTHER" id="PTHR11552">
    <property type="entry name" value="GLUCOSE-METHANOL-CHOLINE GMC OXIDOREDUCTASE"/>
    <property type="match status" value="1"/>
</dbReference>
<evidence type="ECO:0000256" key="4">
    <source>
        <dbReference type="ARBA" id="ARBA00022827"/>
    </source>
</evidence>
<dbReference type="PROSITE" id="PS00623">
    <property type="entry name" value="GMC_OXRED_1"/>
    <property type="match status" value="1"/>
</dbReference>
<evidence type="ECO:0000313" key="8">
    <source>
        <dbReference type="Proteomes" id="UP000467249"/>
    </source>
</evidence>
<dbReference type="InterPro" id="IPR012132">
    <property type="entry name" value="GMC_OxRdtase"/>
</dbReference>
<reference evidence="7 8" key="1">
    <citation type="journal article" date="2019" name="Emerg. Microbes Infect.">
        <title>Comprehensive subspecies identification of 175 nontuberculous mycobacteria species based on 7547 genomic profiles.</title>
        <authorList>
            <person name="Matsumoto Y."/>
            <person name="Kinjo T."/>
            <person name="Motooka D."/>
            <person name="Nabeya D."/>
            <person name="Jung N."/>
            <person name="Uechi K."/>
            <person name="Horii T."/>
            <person name="Iida T."/>
            <person name="Fujita J."/>
            <person name="Nakamura S."/>
        </authorList>
    </citation>
    <scope>NUCLEOTIDE SEQUENCE [LARGE SCALE GENOMIC DNA]</scope>
    <source>
        <strain evidence="7 8">JCM 30275</strain>
    </source>
</reference>
<dbReference type="SUPFAM" id="SSF51905">
    <property type="entry name" value="FAD/NAD(P)-binding domain"/>
    <property type="match status" value="1"/>
</dbReference>
<keyword evidence="4 5" id="KW-0274">FAD</keyword>
<evidence type="ECO:0000256" key="2">
    <source>
        <dbReference type="ARBA" id="ARBA00010790"/>
    </source>
</evidence>
<evidence type="ECO:0000256" key="3">
    <source>
        <dbReference type="ARBA" id="ARBA00022630"/>
    </source>
</evidence>
<dbReference type="Proteomes" id="UP000467249">
    <property type="component" value="Chromosome"/>
</dbReference>
<dbReference type="Pfam" id="PF05199">
    <property type="entry name" value="GMC_oxred_C"/>
    <property type="match status" value="1"/>
</dbReference>
<comment type="cofactor">
    <cofactor evidence="1">
        <name>FAD</name>
        <dbReference type="ChEBI" id="CHEBI:57692"/>
    </cofactor>
</comment>
<dbReference type="InterPro" id="IPR036188">
    <property type="entry name" value="FAD/NAD-bd_sf"/>
</dbReference>
<dbReference type="Gene3D" id="3.50.50.60">
    <property type="entry name" value="FAD/NAD(P)-binding domain"/>
    <property type="match status" value="1"/>
</dbReference>
<evidence type="ECO:0000256" key="5">
    <source>
        <dbReference type="RuleBase" id="RU003968"/>
    </source>
</evidence>
<accession>A0A6N4WAL3</accession>
<dbReference type="SUPFAM" id="SSF54373">
    <property type="entry name" value="FAD-linked reductases, C-terminal domain"/>
    <property type="match status" value="1"/>
</dbReference>
<dbReference type="Pfam" id="PF00732">
    <property type="entry name" value="GMC_oxred_N"/>
    <property type="match status" value="1"/>
</dbReference>
<sequence>MSDFDYVIVGAGSAGCVLANRLSVDPRIRVLLIEAGPRDVSPMIRIPKGFGKLVGHPKLAWHFPVRPIGPSGNVEHWVRGRTLGGSSAVNGMIYNRGSAADFDALVELGNPEWGWADILPIYKQIENHALGASVTRGVGGPLGVSVDPYFPELCRQFVESAARLGMSTPADLNSSDEERVGPAVRNIWNGRRVSAAHAFLRPIRQRPNLTVAVNTTARQILFEGDKAVGVEASTKSGRTEFRANREIILALGGISTPKLLQLSGIGDSATLRKLGIDVRADSPNVGRRMREHRCVAIQYRLKREGGYNKALATPMSQAVSGLKYFATHRGPMSTSAYDSVGFFKTDPGLARPDAQILMAPFSAKPLMPGEDVGVERLPGIQAIGFILRPDSEGSLTITSRDPNADLDIDPNFFDTQHDRDIITKMFRKMRTIFEQSPIADEIVCETRPGGEVDSDQGIIDAALDYGYCGYHAVGTCAMGPADDDVVDSALRVRGVQNLRVMDCSVMPTMVSGNLNAPAMAMAWRAADLISAER</sequence>
<name>A0A6N4WAL3_9MYCO</name>
<feature type="domain" description="Glucose-methanol-choline oxidoreductase N-terminal" evidence="6">
    <location>
        <begin position="80"/>
        <end position="103"/>
    </location>
</feature>
<evidence type="ECO:0000259" key="6">
    <source>
        <dbReference type="PROSITE" id="PS00623"/>
    </source>
</evidence>
<dbReference type="Gene3D" id="3.30.560.10">
    <property type="entry name" value="Glucose Oxidase, domain 3"/>
    <property type="match status" value="1"/>
</dbReference>
<dbReference type="InterPro" id="IPR007867">
    <property type="entry name" value="GMC_OxRtase_C"/>
</dbReference>
<dbReference type="RefSeq" id="WP_163804460.1">
    <property type="nucleotide sequence ID" value="NZ_AP022620.1"/>
</dbReference>
<proteinExistence type="inferred from homology"/>
<keyword evidence="8" id="KW-1185">Reference proteome</keyword>
<dbReference type="PIRSF" id="PIRSF000137">
    <property type="entry name" value="Alcohol_oxidase"/>
    <property type="match status" value="1"/>
</dbReference>
<dbReference type="GO" id="GO:0050660">
    <property type="term" value="F:flavin adenine dinucleotide binding"/>
    <property type="evidence" value="ECO:0007669"/>
    <property type="project" value="InterPro"/>
</dbReference>
<dbReference type="KEGG" id="many:MANY_24290"/>
<dbReference type="EMBL" id="AP022620">
    <property type="protein sequence ID" value="BBZ77092.1"/>
    <property type="molecule type" value="Genomic_DNA"/>
</dbReference>
<dbReference type="InterPro" id="IPR000172">
    <property type="entry name" value="GMC_OxRdtase_N"/>
</dbReference>